<keyword evidence="4 7" id="KW-0949">S-adenosyl-L-methionine</keyword>
<gene>
    <name evidence="10" type="primary">nsun3</name>
</gene>
<dbReference type="PANTHER" id="PTHR22808">
    <property type="entry name" value="NCL1 YEAST -RELATED NOL1/NOP2/FMU SUN DOMAIN-CONTAINING"/>
    <property type="match status" value="1"/>
</dbReference>
<accession>A0A6P8EPT1</accession>
<reference evidence="10" key="1">
    <citation type="submission" date="2025-08" db="UniProtKB">
        <authorList>
            <consortium name="RefSeq"/>
        </authorList>
    </citation>
    <scope>IDENTIFICATION</scope>
</reference>
<keyword evidence="5 7" id="KW-0694">RNA-binding</keyword>
<dbReference type="PANTHER" id="PTHR22808:SF8">
    <property type="entry name" value="TRNA (CYTOSINE(34)-C(5))-METHYLTRANSFERASE, MITOCHONDRIAL"/>
    <property type="match status" value="1"/>
</dbReference>
<dbReference type="FunFam" id="3.40.50.150:FF:000055">
    <property type="entry name" value="5-methylcytosine rRNA methyltransferase NSUN4"/>
    <property type="match status" value="1"/>
</dbReference>
<dbReference type="Gene3D" id="6.20.240.40">
    <property type="match status" value="1"/>
</dbReference>
<evidence type="ECO:0000256" key="1">
    <source>
        <dbReference type="ARBA" id="ARBA00004173"/>
    </source>
</evidence>
<organism evidence="9 10">
    <name type="scientific">Clupea harengus</name>
    <name type="common">Atlantic herring</name>
    <dbReference type="NCBI Taxonomy" id="7950"/>
    <lineage>
        <taxon>Eukaryota</taxon>
        <taxon>Metazoa</taxon>
        <taxon>Chordata</taxon>
        <taxon>Craniata</taxon>
        <taxon>Vertebrata</taxon>
        <taxon>Euteleostomi</taxon>
        <taxon>Actinopterygii</taxon>
        <taxon>Neopterygii</taxon>
        <taxon>Teleostei</taxon>
        <taxon>Clupei</taxon>
        <taxon>Clupeiformes</taxon>
        <taxon>Clupeoidei</taxon>
        <taxon>Clupeidae</taxon>
        <taxon>Clupea</taxon>
    </lineage>
</organism>
<feature type="binding site" evidence="7">
    <location>
        <begin position="229"/>
        <end position="235"/>
    </location>
    <ligand>
        <name>S-adenosyl-L-methionine</name>
        <dbReference type="ChEBI" id="CHEBI:59789"/>
    </ligand>
</feature>
<keyword evidence="3 7" id="KW-0808">Transferase</keyword>
<evidence type="ECO:0000313" key="9">
    <source>
        <dbReference type="Proteomes" id="UP000515152"/>
    </source>
</evidence>
<name>A0A6P8EPT1_CLUHA</name>
<keyword evidence="2 7" id="KW-0489">Methyltransferase</keyword>
<dbReference type="InterPro" id="IPR049560">
    <property type="entry name" value="MeTrfase_RsmB-F_NOP2_cat"/>
</dbReference>
<proteinExistence type="inferred from homology"/>
<feature type="active site" description="Nucleophile" evidence="7">
    <location>
        <position position="355"/>
    </location>
</feature>
<comment type="similarity">
    <text evidence="7">Belongs to the class I-like SAM-binding methyltransferase superfamily. RsmB/NOP family.</text>
</comment>
<comment type="subcellular location">
    <subcellularLocation>
        <location evidence="1">Mitochondrion</location>
    </subcellularLocation>
</comment>
<dbReference type="InterPro" id="IPR029063">
    <property type="entry name" value="SAM-dependent_MTases_sf"/>
</dbReference>
<dbReference type="Gene3D" id="3.40.50.150">
    <property type="entry name" value="Vaccinia Virus protein VP39"/>
    <property type="match status" value="1"/>
</dbReference>
<evidence type="ECO:0000256" key="3">
    <source>
        <dbReference type="ARBA" id="ARBA00022679"/>
    </source>
</evidence>
<protein>
    <submittedName>
        <fullName evidence="10">tRNA (Cytosine(34)-C(5))-methyltransferase, mitochondrial isoform X1</fullName>
    </submittedName>
</protein>
<evidence type="ECO:0000256" key="4">
    <source>
        <dbReference type="ARBA" id="ARBA00022691"/>
    </source>
</evidence>
<evidence type="ECO:0000259" key="8">
    <source>
        <dbReference type="PROSITE" id="PS51686"/>
    </source>
</evidence>
<dbReference type="InterPro" id="IPR023267">
    <property type="entry name" value="RCMT"/>
</dbReference>
<dbReference type="SUPFAM" id="SSF53335">
    <property type="entry name" value="S-adenosyl-L-methionine-dependent methyltransferases"/>
    <property type="match status" value="1"/>
</dbReference>
<dbReference type="AlphaFoldDB" id="A0A6P8EPT1"/>
<dbReference type="GO" id="GO:0031167">
    <property type="term" value="P:rRNA methylation"/>
    <property type="evidence" value="ECO:0007669"/>
    <property type="project" value="TreeGrafter"/>
</dbReference>
<dbReference type="Pfam" id="PF01189">
    <property type="entry name" value="Methyltr_RsmB-F"/>
    <property type="match status" value="1"/>
</dbReference>
<keyword evidence="6" id="KW-0496">Mitochondrion</keyword>
<dbReference type="GeneID" id="105905443"/>
<evidence type="ECO:0000256" key="2">
    <source>
        <dbReference type="ARBA" id="ARBA00022603"/>
    </source>
</evidence>
<dbReference type="Proteomes" id="UP000515152">
    <property type="component" value="Chromosome 21"/>
</dbReference>
<feature type="binding site" evidence="7">
    <location>
        <position position="252"/>
    </location>
    <ligand>
        <name>S-adenosyl-L-methionine</name>
        <dbReference type="ChEBI" id="CHEBI:59789"/>
    </ligand>
</feature>
<evidence type="ECO:0000256" key="7">
    <source>
        <dbReference type="PROSITE-ProRule" id="PRU01023"/>
    </source>
</evidence>
<evidence type="ECO:0000256" key="5">
    <source>
        <dbReference type="ARBA" id="ARBA00022884"/>
    </source>
</evidence>
<dbReference type="CTD" id="63899"/>
<evidence type="ECO:0000313" key="10">
    <source>
        <dbReference type="RefSeq" id="XP_031414100.1"/>
    </source>
</evidence>
<feature type="binding site" evidence="7">
    <location>
        <position position="301"/>
    </location>
    <ligand>
        <name>S-adenosyl-L-methionine</name>
        <dbReference type="ChEBI" id="CHEBI:59789"/>
    </ligand>
</feature>
<sequence>MHCIACRALLCVSLGKRANFNLGTVRVRSTKCLSDLQVKSSYKVNEKSPLTSRRKVCQRVLEHFDAQYAEELGSLWMSVRSVLLNPDCWQHGVMLNRFTDLGDLRMRLQELGYTSLLPQSDQERPSAHTLPPPVSAGSLECVVQERPSTHTLSGGSLECVVHERPSTHTLPPRVSSGSLECVVQRAPVRLPAPRHERGRLKPYFLLNAASLLPVLALAVTEGDRVMDMCSAPGGKALAILQTTRPGLLHCNEVDKHRCDWLSKTLESYVPAPLMETLQLTNQDGRDFGHTHQGMYDKVLVDAPCSNDRSWLFTSSVQQGELWLKERQKLPKLQAQLLCSALAAVRPGGAVVYSTCTLSRAENHAVVEAALATCPGVEPEDLQEELANQLSEHFSFAPPLWPPGLLVVPERLGHTWGPMYLSRLRRRT</sequence>
<dbReference type="RefSeq" id="XP_031414100.1">
    <property type="nucleotide sequence ID" value="XM_031558240.2"/>
</dbReference>
<dbReference type="PRINTS" id="PR02008">
    <property type="entry name" value="RCMTFAMILY"/>
</dbReference>
<feature type="domain" description="SAM-dependent MTase RsmB/NOP-type" evidence="8">
    <location>
        <begin position="124"/>
        <end position="426"/>
    </location>
</feature>
<dbReference type="GO" id="GO:0008173">
    <property type="term" value="F:RNA methyltransferase activity"/>
    <property type="evidence" value="ECO:0007669"/>
    <property type="project" value="InterPro"/>
</dbReference>
<dbReference type="PROSITE" id="PS51686">
    <property type="entry name" value="SAM_MT_RSMB_NOP"/>
    <property type="match status" value="1"/>
</dbReference>
<evidence type="ECO:0000256" key="6">
    <source>
        <dbReference type="ARBA" id="ARBA00023128"/>
    </source>
</evidence>
<dbReference type="KEGG" id="char:105905443"/>
<feature type="binding site" evidence="7">
    <location>
        <position position="283"/>
    </location>
    <ligand>
        <name>S-adenosyl-L-methionine</name>
        <dbReference type="ChEBI" id="CHEBI:59789"/>
    </ligand>
</feature>
<dbReference type="OrthoDB" id="8020218at2759"/>
<dbReference type="InterPro" id="IPR001678">
    <property type="entry name" value="MeTrfase_RsmB-F_NOP2_dom"/>
</dbReference>
<dbReference type="SMR" id="A0A6P8EPT1"/>
<dbReference type="GO" id="GO:0005762">
    <property type="term" value="C:mitochondrial large ribosomal subunit"/>
    <property type="evidence" value="ECO:0007669"/>
    <property type="project" value="TreeGrafter"/>
</dbReference>
<dbReference type="GO" id="GO:0003723">
    <property type="term" value="F:RNA binding"/>
    <property type="evidence" value="ECO:0007669"/>
    <property type="project" value="UniProtKB-UniRule"/>
</dbReference>
<keyword evidence="9" id="KW-1185">Reference proteome</keyword>